<protein>
    <recommendedName>
        <fullName evidence="3">Four helix bundle protein</fullName>
    </recommendedName>
</protein>
<dbReference type="EMBL" id="FNQC01000002">
    <property type="protein sequence ID" value="SDY63535.1"/>
    <property type="molecule type" value="Genomic_DNA"/>
</dbReference>
<evidence type="ECO:0000313" key="2">
    <source>
        <dbReference type="Proteomes" id="UP000199663"/>
    </source>
</evidence>
<gene>
    <name evidence="1" type="ORF">SAMN05444412_10254</name>
</gene>
<keyword evidence="2" id="KW-1185">Reference proteome</keyword>
<sequence length="148" mass="17319">MWNDFDENSWDDEDTDDFREENHKHPLFRKGMEIIKLTHALVGSLDEARRTLYGRLMVESAAILCSKFSDAESTSDFILKMENAVIMKVNARELNTMTYQLALEGAHAEEHLKLLRDAIRDFKTLFVEWIRGFDPNEKMKDGWGIFED</sequence>
<evidence type="ECO:0000313" key="1">
    <source>
        <dbReference type="EMBL" id="SDY63535.1"/>
    </source>
</evidence>
<comment type="caution">
    <text evidence="1">The sequence shown here is derived from an EMBL/GenBank/DDBJ whole genome shotgun (WGS) entry which is preliminary data.</text>
</comment>
<dbReference type="RefSeq" id="WP_019596429.1">
    <property type="nucleotide sequence ID" value="NZ_FNQC01000002.1"/>
</dbReference>
<proteinExistence type="predicted"/>
<accession>A0A1H3LI60</accession>
<dbReference type="Proteomes" id="UP000199663">
    <property type="component" value="Unassembled WGS sequence"/>
</dbReference>
<evidence type="ECO:0008006" key="3">
    <source>
        <dbReference type="Google" id="ProtNLM"/>
    </source>
</evidence>
<name>A0A1H3LI60_9BACT</name>
<reference evidence="1 2" key="1">
    <citation type="submission" date="2016-10" db="EMBL/GenBank/DDBJ databases">
        <authorList>
            <person name="Varghese N."/>
            <person name="Submissions S."/>
        </authorList>
    </citation>
    <scope>NUCLEOTIDE SEQUENCE [LARGE SCALE GENOMIC DNA]</scope>
    <source>
        <strain evidence="1 2">DSM 17997</strain>
    </source>
</reference>
<organism evidence="1 2">
    <name type="scientific">Rhodonellum ikkaensis</name>
    <dbReference type="NCBI Taxonomy" id="336829"/>
    <lineage>
        <taxon>Bacteria</taxon>
        <taxon>Pseudomonadati</taxon>
        <taxon>Bacteroidota</taxon>
        <taxon>Cytophagia</taxon>
        <taxon>Cytophagales</taxon>
        <taxon>Cytophagaceae</taxon>
        <taxon>Rhodonellum</taxon>
    </lineage>
</organism>